<evidence type="ECO:0000313" key="4">
    <source>
        <dbReference type="EMBL" id="MCF0040081.1"/>
    </source>
</evidence>
<keyword evidence="1 2" id="KW-0597">Phosphoprotein</keyword>
<evidence type="ECO:0000256" key="2">
    <source>
        <dbReference type="PROSITE-ProRule" id="PRU00169"/>
    </source>
</evidence>
<dbReference type="Pfam" id="PF00072">
    <property type="entry name" value="Response_reg"/>
    <property type="match status" value="1"/>
</dbReference>
<dbReference type="PROSITE" id="PS50110">
    <property type="entry name" value="RESPONSE_REGULATORY"/>
    <property type="match status" value="1"/>
</dbReference>
<reference evidence="4" key="1">
    <citation type="submission" date="2021-12" db="EMBL/GenBank/DDBJ databases">
        <title>Novel species in genus Dyadobacter.</title>
        <authorList>
            <person name="Ma C."/>
        </authorList>
    </citation>
    <scope>NUCLEOTIDE SEQUENCE</scope>
    <source>
        <strain evidence="4">CY399</strain>
    </source>
</reference>
<dbReference type="SUPFAM" id="SSF52172">
    <property type="entry name" value="CheY-like"/>
    <property type="match status" value="1"/>
</dbReference>
<accession>A0A9X1P7C0</accession>
<dbReference type="InterPro" id="IPR011006">
    <property type="entry name" value="CheY-like_superfamily"/>
</dbReference>
<evidence type="ECO:0000259" key="3">
    <source>
        <dbReference type="PROSITE" id="PS50110"/>
    </source>
</evidence>
<name>A0A9X1P7C0_9BACT</name>
<gene>
    <name evidence="4" type="ORF">LXM24_08290</name>
</gene>
<dbReference type="GO" id="GO:0000160">
    <property type="term" value="P:phosphorelay signal transduction system"/>
    <property type="evidence" value="ECO:0007669"/>
    <property type="project" value="InterPro"/>
</dbReference>
<keyword evidence="5" id="KW-1185">Reference proteome</keyword>
<comment type="caution">
    <text evidence="4">The sequence shown here is derived from an EMBL/GenBank/DDBJ whole genome shotgun (WGS) entry which is preliminary data.</text>
</comment>
<dbReference type="EMBL" id="JAJTTA010000002">
    <property type="protein sequence ID" value="MCF0040081.1"/>
    <property type="molecule type" value="Genomic_DNA"/>
</dbReference>
<dbReference type="Gene3D" id="3.40.50.2300">
    <property type="match status" value="1"/>
</dbReference>
<dbReference type="InterPro" id="IPR001789">
    <property type="entry name" value="Sig_transdc_resp-reg_receiver"/>
</dbReference>
<evidence type="ECO:0000313" key="5">
    <source>
        <dbReference type="Proteomes" id="UP001139700"/>
    </source>
</evidence>
<dbReference type="AlphaFoldDB" id="A0A9X1P7C0"/>
<feature type="domain" description="Response regulatory" evidence="3">
    <location>
        <begin position="3"/>
        <end position="122"/>
    </location>
</feature>
<organism evidence="4 5">
    <name type="scientific">Dyadobacter fanqingshengii</name>
    <dbReference type="NCBI Taxonomy" id="2906443"/>
    <lineage>
        <taxon>Bacteria</taxon>
        <taxon>Pseudomonadati</taxon>
        <taxon>Bacteroidota</taxon>
        <taxon>Cytophagia</taxon>
        <taxon>Cytophagales</taxon>
        <taxon>Spirosomataceae</taxon>
        <taxon>Dyadobacter</taxon>
    </lineage>
</organism>
<dbReference type="SMART" id="SM00448">
    <property type="entry name" value="REC"/>
    <property type="match status" value="1"/>
</dbReference>
<dbReference type="InterPro" id="IPR050595">
    <property type="entry name" value="Bact_response_regulator"/>
</dbReference>
<proteinExistence type="predicted"/>
<dbReference type="PANTHER" id="PTHR44591">
    <property type="entry name" value="STRESS RESPONSE REGULATOR PROTEIN 1"/>
    <property type="match status" value="1"/>
</dbReference>
<evidence type="ECO:0000256" key="1">
    <source>
        <dbReference type="ARBA" id="ARBA00022553"/>
    </source>
</evidence>
<dbReference type="CDD" id="cd00156">
    <property type="entry name" value="REC"/>
    <property type="match status" value="1"/>
</dbReference>
<dbReference type="Proteomes" id="UP001139700">
    <property type="component" value="Unassembled WGS sequence"/>
</dbReference>
<sequence>MITLAIVENDEDERFFMAEAFGASNGFEIVGEFGNGDQLLEWLANKPRQQPQLIVTDLNMPGKNGYDIITEMHATRPEIRVIATSTSSIDATRERCLRLGAREFLIKPDVFTEYNGFVNQVFNMVGQELI</sequence>
<dbReference type="PANTHER" id="PTHR44591:SF3">
    <property type="entry name" value="RESPONSE REGULATORY DOMAIN-CONTAINING PROTEIN"/>
    <property type="match status" value="1"/>
</dbReference>
<protein>
    <submittedName>
        <fullName evidence="4">Response regulator</fullName>
    </submittedName>
</protein>
<dbReference type="RefSeq" id="WP_234612518.1">
    <property type="nucleotide sequence ID" value="NZ_CP098806.1"/>
</dbReference>
<feature type="modified residue" description="4-aspartylphosphate" evidence="2">
    <location>
        <position position="57"/>
    </location>
</feature>